<comment type="caution">
    <text evidence="2">The sequence shown here is derived from an EMBL/GenBank/DDBJ whole genome shotgun (WGS) entry which is preliminary data.</text>
</comment>
<dbReference type="EMBL" id="JASSZA010000021">
    <property type="protein sequence ID" value="KAK2084982.1"/>
    <property type="molecule type" value="Genomic_DNA"/>
</dbReference>
<evidence type="ECO:0000256" key="1">
    <source>
        <dbReference type="SAM" id="MobiDB-lite"/>
    </source>
</evidence>
<protein>
    <submittedName>
        <fullName evidence="2">Uncharacterized protein</fullName>
    </submittedName>
</protein>
<organism evidence="2 3">
    <name type="scientific">Saguinus oedipus</name>
    <name type="common">Cotton-top tamarin</name>
    <name type="synonym">Oedipomidas oedipus</name>
    <dbReference type="NCBI Taxonomy" id="9490"/>
    <lineage>
        <taxon>Eukaryota</taxon>
        <taxon>Metazoa</taxon>
        <taxon>Chordata</taxon>
        <taxon>Craniata</taxon>
        <taxon>Vertebrata</taxon>
        <taxon>Euteleostomi</taxon>
        <taxon>Mammalia</taxon>
        <taxon>Eutheria</taxon>
        <taxon>Euarchontoglires</taxon>
        <taxon>Primates</taxon>
        <taxon>Haplorrhini</taxon>
        <taxon>Platyrrhini</taxon>
        <taxon>Cebidae</taxon>
        <taxon>Callitrichinae</taxon>
        <taxon>Saguinus</taxon>
    </lineage>
</organism>
<dbReference type="Proteomes" id="UP001266305">
    <property type="component" value="Unassembled WGS sequence"/>
</dbReference>
<accession>A0ABQ9TLC9</accession>
<evidence type="ECO:0000313" key="3">
    <source>
        <dbReference type="Proteomes" id="UP001266305"/>
    </source>
</evidence>
<keyword evidence="3" id="KW-1185">Reference proteome</keyword>
<reference evidence="2 3" key="1">
    <citation type="submission" date="2023-05" db="EMBL/GenBank/DDBJ databases">
        <title>B98-5 Cell Line De Novo Hybrid Assembly: An Optical Mapping Approach.</title>
        <authorList>
            <person name="Kananen K."/>
            <person name="Auerbach J.A."/>
            <person name="Kautto E."/>
            <person name="Blachly J.S."/>
        </authorList>
    </citation>
    <scope>NUCLEOTIDE SEQUENCE [LARGE SCALE GENOMIC DNA]</scope>
    <source>
        <strain evidence="2">B95-8</strain>
        <tissue evidence="2">Cell line</tissue>
    </source>
</reference>
<name>A0ABQ9TLC9_SAGOE</name>
<feature type="region of interest" description="Disordered" evidence="1">
    <location>
        <begin position="1"/>
        <end position="32"/>
    </location>
</feature>
<proteinExistence type="predicted"/>
<gene>
    <name evidence="2" type="ORF">P7K49_036282</name>
</gene>
<evidence type="ECO:0000313" key="2">
    <source>
        <dbReference type="EMBL" id="KAK2084982.1"/>
    </source>
</evidence>
<sequence length="84" mass="9462">MRDPVERASQDISGAKPNPEKDVQAGPLRTRTEAKHNMLTDLVTLMFSRKTSSSYKVIPLDWFDGLYTETHVNLSCGEKNNYGC</sequence>